<dbReference type="SUPFAM" id="SSF55008">
    <property type="entry name" value="HMA, heavy metal-associated domain"/>
    <property type="match status" value="1"/>
</dbReference>
<evidence type="ECO:0000313" key="15">
    <source>
        <dbReference type="EMBL" id="RIJ49319.1"/>
    </source>
</evidence>
<dbReference type="GO" id="GO:0016887">
    <property type="term" value="F:ATP hydrolysis activity"/>
    <property type="evidence" value="ECO:0007669"/>
    <property type="project" value="InterPro"/>
</dbReference>
<feature type="transmembrane region" description="Helical" evidence="13">
    <location>
        <begin position="173"/>
        <end position="196"/>
    </location>
</feature>
<dbReference type="Gene3D" id="3.30.70.100">
    <property type="match status" value="1"/>
</dbReference>
<evidence type="ECO:0000256" key="1">
    <source>
        <dbReference type="ARBA" id="ARBA00004651"/>
    </source>
</evidence>
<dbReference type="Proteomes" id="UP000265926">
    <property type="component" value="Unassembled WGS sequence"/>
</dbReference>
<feature type="transmembrane region" description="Helical" evidence="13">
    <location>
        <begin position="241"/>
        <end position="263"/>
    </location>
</feature>
<evidence type="ECO:0000256" key="5">
    <source>
        <dbReference type="ARBA" id="ARBA00022553"/>
    </source>
</evidence>
<evidence type="ECO:0000256" key="2">
    <source>
        <dbReference type="ARBA" id="ARBA00006024"/>
    </source>
</evidence>
<dbReference type="PROSITE" id="PS50846">
    <property type="entry name" value="HMA_2"/>
    <property type="match status" value="1"/>
</dbReference>
<dbReference type="Gene3D" id="3.40.1110.10">
    <property type="entry name" value="Calcium-transporting ATPase, cytoplasmic domain N"/>
    <property type="match status" value="1"/>
</dbReference>
<dbReference type="Pfam" id="PF12156">
    <property type="entry name" value="ATPase-cat_bd"/>
    <property type="match status" value="1"/>
</dbReference>
<keyword evidence="16" id="KW-1185">Reference proteome</keyword>
<comment type="caution">
    <text evidence="15">The sequence shown here is derived from an EMBL/GenBank/DDBJ whole genome shotgun (WGS) entry which is preliminary data.</text>
</comment>
<organism evidence="15 16">
    <name type="scientific">Maribellus luteus</name>
    <dbReference type="NCBI Taxonomy" id="2305463"/>
    <lineage>
        <taxon>Bacteria</taxon>
        <taxon>Pseudomonadati</taxon>
        <taxon>Bacteroidota</taxon>
        <taxon>Bacteroidia</taxon>
        <taxon>Marinilabiliales</taxon>
        <taxon>Prolixibacteraceae</taxon>
        <taxon>Maribellus</taxon>
    </lineage>
</organism>
<evidence type="ECO:0000256" key="7">
    <source>
        <dbReference type="ARBA" id="ARBA00022723"/>
    </source>
</evidence>
<dbReference type="InterPro" id="IPR008250">
    <property type="entry name" value="ATPase_P-typ_transduc_dom_A_sf"/>
</dbReference>
<dbReference type="PANTHER" id="PTHR43520">
    <property type="entry name" value="ATP7, ISOFORM B"/>
    <property type="match status" value="1"/>
</dbReference>
<feature type="transmembrane region" description="Helical" evidence="13">
    <location>
        <begin position="423"/>
        <end position="441"/>
    </location>
</feature>
<keyword evidence="8" id="KW-0460">Magnesium</keyword>
<evidence type="ECO:0000256" key="10">
    <source>
        <dbReference type="ARBA" id="ARBA00022989"/>
    </source>
</evidence>
<dbReference type="PROSITE" id="PS00154">
    <property type="entry name" value="ATPASE_E1_E2"/>
    <property type="match status" value="1"/>
</dbReference>
<keyword evidence="7" id="KW-0479">Metal-binding</keyword>
<dbReference type="InterPro" id="IPR036412">
    <property type="entry name" value="HAD-like_sf"/>
</dbReference>
<dbReference type="AlphaFoldDB" id="A0A399T2Q8"/>
<dbReference type="InterPro" id="IPR023214">
    <property type="entry name" value="HAD_sf"/>
</dbReference>
<dbReference type="OrthoDB" id="1521937at2"/>
<evidence type="ECO:0000256" key="6">
    <source>
        <dbReference type="ARBA" id="ARBA00022692"/>
    </source>
</evidence>
<evidence type="ECO:0000256" key="11">
    <source>
        <dbReference type="ARBA" id="ARBA00023065"/>
    </source>
</evidence>
<name>A0A399T2Q8_9BACT</name>
<sequence>MKNKENNNACVHCGADCGKEPVMWNDLHFCCNGCLTVYQLLNENKLYNYYKLEETPGIKVETTEFGNKYAFLDNEEVKQKLISFTEGSISKVRFFIPVIHCASCIWLLEHLQKLHSGVKHSFVNFTKKEVDITFDESQITLRQLVELLSSIHYIPDLSQSLSDKKDDKSYKKLLYKIGLAGFVFVNVMTYSLPAYFNGEPLSDKLQTLFNILSYILVIPVTFYSGNDYYISAFKNLVKKNISIDLPIALGIIVLFGVTTYEVISGLGPGYSDSLSGLIFFLLVGKWFQSKTYEALSFERNYKSYFPIAVTKINKQVEESILLERIDVDDVLLIRNKELIPADCELLEGDARIDYSFVTGESTPVTKKAGDFIYAGGRQMGGIIRIKVKKEVNQSHLTKLWNQDATYHKPSDTLKTLSDRISKYFTLIVIAIGIAGFTFWMLKGETHTAVFVFTAVLIVACPCALALSIPFTFGNTMRIFGRKGLYIKNTDVIEKLSHINTIVFDKTGTLTQPNQNVVGYSGETLSEAESEAVFSLTKQSTHPLSEALNQFFNNLTYRAPEHFVEVAGRGIFGKVNNMEVQIGSEEYVTGQTKPSAKKSSTVFVSINGKQKGHYTISNQYRNGLSEVLKTLKSQFGLYLVSGDNDAEAGNLSTYFNSQHLLFNQKPGDKADFIKNLQSKGNTVLMTGDGLNDAGALMQSDVALTIADKAYHFSPASDAVLEAGQFHRLAAFIRFTHTSLRIVKMAFIISFCYNIVGISFAISGNLSPVVAAILMPISSVSVVAFATFVTRLAGQMRLK</sequence>
<dbReference type="GO" id="GO:0055070">
    <property type="term" value="P:copper ion homeostasis"/>
    <property type="evidence" value="ECO:0007669"/>
    <property type="project" value="TreeGrafter"/>
</dbReference>
<evidence type="ECO:0000313" key="16">
    <source>
        <dbReference type="Proteomes" id="UP000265926"/>
    </source>
</evidence>
<dbReference type="InterPro" id="IPR001757">
    <property type="entry name" value="P_typ_ATPase"/>
</dbReference>
<proteinExistence type="inferred from homology"/>
<gene>
    <name evidence="15" type="ORF">D1614_07175</name>
</gene>
<keyword evidence="9" id="KW-1278">Translocase</keyword>
<keyword evidence="12 13" id="KW-0472">Membrane</keyword>
<dbReference type="Gene3D" id="3.40.50.1000">
    <property type="entry name" value="HAD superfamily/HAD-like"/>
    <property type="match status" value="1"/>
</dbReference>
<dbReference type="GO" id="GO:0005524">
    <property type="term" value="F:ATP binding"/>
    <property type="evidence" value="ECO:0007669"/>
    <property type="project" value="InterPro"/>
</dbReference>
<comment type="subcellular location">
    <subcellularLocation>
        <location evidence="1">Cell membrane</location>
        <topology evidence="1">Multi-pass membrane protein</topology>
    </subcellularLocation>
</comment>
<dbReference type="SUPFAM" id="SSF81665">
    <property type="entry name" value="Calcium ATPase, transmembrane domain M"/>
    <property type="match status" value="1"/>
</dbReference>
<dbReference type="Pfam" id="PF00122">
    <property type="entry name" value="E1-E2_ATPase"/>
    <property type="match status" value="1"/>
</dbReference>
<keyword evidence="6 13" id="KW-0812">Transmembrane</keyword>
<evidence type="ECO:0000256" key="13">
    <source>
        <dbReference type="SAM" id="Phobius"/>
    </source>
</evidence>
<evidence type="ECO:0000256" key="8">
    <source>
        <dbReference type="ARBA" id="ARBA00022842"/>
    </source>
</evidence>
<feature type="transmembrane region" description="Helical" evidence="13">
    <location>
        <begin position="447"/>
        <end position="472"/>
    </location>
</feature>
<dbReference type="SUPFAM" id="SSF81653">
    <property type="entry name" value="Calcium ATPase, transduction domain A"/>
    <property type="match status" value="1"/>
</dbReference>
<keyword evidence="10 13" id="KW-1133">Transmembrane helix</keyword>
<dbReference type="EMBL" id="QWGR01000003">
    <property type="protein sequence ID" value="RIJ49319.1"/>
    <property type="molecule type" value="Genomic_DNA"/>
</dbReference>
<comment type="similarity">
    <text evidence="2">Belongs to the cation transport ATPase (P-type) (TC 3.A.3) family. Type IB subfamily.</text>
</comment>
<dbReference type="InterPro" id="IPR021993">
    <property type="entry name" value="ATPase-cat-bd"/>
</dbReference>
<feature type="transmembrane region" description="Helical" evidence="13">
    <location>
        <begin position="767"/>
        <end position="787"/>
    </location>
</feature>
<dbReference type="GO" id="GO:0005507">
    <property type="term" value="F:copper ion binding"/>
    <property type="evidence" value="ECO:0007669"/>
    <property type="project" value="TreeGrafter"/>
</dbReference>
<keyword evidence="11" id="KW-0406">Ion transport</keyword>
<dbReference type="PRINTS" id="PR00943">
    <property type="entry name" value="CUATPASE"/>
</dbReference>
<keyword evidence="4" id="KW-1003">Cell membrane</keyword>
<dbReference type="InterPro" id="IPR023299">
    <property type="entry name" value="ATPase_P-typ_cyto_dom_N"/>
</dbReference>
<dbReference type="InterPro" id="IPR023298">
    <property type="entry name" value="ATPase_P-typ_TM_dom_sf"/>
</dbReference>
<feature type="domain" description="HMA" evidence="14">
    <location>
        <begin position="90"/>
        <end position="156"/>
    </location>
</feature>
<keyword evidence="15" id="KW-0378">Hydrolase</keyword>
<evidence type="ECO:0000256" key="9">
    <source>
        <dbReference type="ARBA" id="ARBA00022967"/>
    </source>
</evidence>
<evidence type="ECO:0000256" key="12">
    <source>
        <dbReference type="ARBA" id="ARBA00023136"/>
    </source>
</evidence>
<dbReference type="InterPro" id="IPR018303">
    <property type="entry name" value="ATPase_P-typ_P_site"/>
</dbReference>
<dbReference type="InterPro" id="IPR036163">
    <property type="entry name" value="HMA_dom_sf"/>
</dbReference>
<dbReference type="Gene3D" id="2.70.150.10">
    <property type="entry name" value="Calcium-transporting ATPase, cytoplasmic transduction domain A"/>
    <property type="match status" value="1"/>
</dbReference>
<dbReference type="NCBIfam" id="TIGR01494">
    <property type="entry name" value="ATPase_P-type"/>
    <property type="match status" value="1"/>
</dbReference>
<dbReference type="GO" id="GO:0005886">
    <property type="term" value="C:plasma membrane"/>
    <property type="evidence" value="ECO:0007669"/>
    <property type="project" value="UniProtKB-SubCell"/>
</dbReference>
<protein>
    <submittedName>
        <fullName evidence="15">HAD family hydrolase</fullName>
    </submittedName>
</protein>
<keyword evidence="5" id="KW-0597">Phosphoprotein</keyword>
<dbReference type="SUPFAM" id="SSF56784">
    <property type="entry name" value="HAD-like"/>
    <property type="match status" value="1"/>
</dbReference>
<evidence type="ECO:0000256" key="3">
    <source>
        <dbReference type="ARBA" id="ARBA00022448"/>
    </source>
</evidence>
<dbReference type="RefSeq" id="WP_119437206.1">
    <property type="nucleotide sequence ID" value="NZ_QWGR01000003.1"/>
</dbReference>
<dbReference type="CDD" id="cd00371">
    <property type="entry name" value="HMA"/>
    <property type="match status" value="1"/>
</dbReference>
<dbReference type="InterPro" id="IPR006121">
    <property type="entry name" value="HMA_dom"/>
</dbReference>
<feature type="transmembrane region" description="Helical" evidence="13">
    <location>
        <begin position="269"/>
        <end position="287"/>
    </location>
</feature>
<reference evidence="15 16" key="1">
    <citation type="submission" date="2018-08" db="EMBL/GenBank/DDBJ databases">
        <title>Pallidiluteibacterium maritimus gen. nov., sp. nov., isolated from coastal sediment.</title>
        <authorList>
            <person name="Zhou L.Y."/>
        </authorList>
    </citation>
    <scope>NUCLEOTIDE SEQUENCE [LARGE SCALE GENOMIC DNA]</scope>
    <source>
        <strain evidence="15 16">XSD2</strain>
    </source>
</reference>
<keyword evidence="3" id="KW-0813">Transport</keyword>
<accession>A0A399T2Q8</accession>
<evidence type="ECO:0000259" key="14">
    <source>
        <dbReference type="PROSITE" id="PS50846"/>
    </source>
</evidence>
<dbReference type="InterPro" id="IPR059000">
    <property type="entry name" value="ATPase_P-type_domA"/>
</dbReference>
<dbReference type="PANTHER" id="PTHR43520:SF5">
    <property type="entry name" value="CATION-TRANSPORTING P-TYPE ATPASE-RELATED"/>
    <property type="match status" value="1"/>
</dbReference>
<dbReference type="GO" id="GO:0043682">
    <property type="term" value="F:P-type divalent copper transporter activity"/>
    <property type="evidence" value="ECO:0007669"/>
    <property type="project" value="TreeGrafter"/>
</dbReference>
<evidence type="ECO:0000256" key="4">
    <source>
        <dbReference type="ARBA" id="ARBA00022475"/>
    </source>
</evidence>
<dbReference type="Pfam" id="PF00702">
    <property type="entry name" value="Hydrolase"/>
    <property type="match status" value="1"/>
</dbReference>
<dbReference type="PRINTS" id="PR00119">
    <property type="entry name" value="CATATPASE"/>
</dbReference>
<feature type="transmembrane region" description="Helical" evidence="13">
    <location>
        <begin position="208"/>
        <end position="229"/>
    </location>
</feature>
<feature type="transmembrane region" description="Helical" evidence="13">
    <location>
        <begin position="740"/>
        <end position="761"/>
    </location>
</feature>
<dbReference type="Pfam" id="PF00403">
    <property type="entry name" value="HMA"/>
    <property type="match status" value="1"/>
</dbReference>